<feature type="compositionally biased region" description="Basic and acidic residues" evidence="1">
    <location>
        <begin position="1"/>
        <end position="26"/>
    </location>
</feature>
<dbReference type="Proteomes" id="UP001345219">
    <property type="component" value="Chromosome 13"/>
</dbReference>
<evidence type="ECO:0000313" key="3">
    <source>
        <dbReference type="Proteomes" id="UP001345219"/>
    </source>
</evidence>
<accession>A0AAN7L5V8</accession>
<dbReference type="AlphaFoldDB" id="A0AAN7L5V8"/>
<evidence type="ECO:0000313" key="2">
    <source>
        <dbReference type="EMBL" id="KAK4779756.1"/>
    </source>
</evidence>
<dbReference type="EMBL" id="JAXIOK010000001">
    <property type="protein sequence ID" value="KAK4779756.1"/>
    <property type="molecule type" value="Genomic_DNA"/>
</dbReference>
<feature type="region of interest" description="Disordered" evidence="1">
    <location>
        <begin position="1"/>
        <end position="28"/>
    </location>
</feature>
<comment type="caution">
    <text evidence="2">The sequence shown here is derived from an EMBL/GenBank/DDBJ whole genome shotgun (WGS) entry which is preliminary data.</text>
</comment>
<proteinExistence type="predicted"/>
<name>A0AAN7L5V8_9MYRT</name>
<keyword evidence="3" id="KW-1185">Reference proteome</keyword>
<evidence type="ECO:0000256" key="1">
    <source>
        <dbReference type="SAM" id="MobiDB-lite"/>
    </source>
</evidence>
<organism evidence="2 3">
    <name type="scientific">Trapa incisa</name>
    <dbReference type="NCBI Taxonomy" id="236973"/>
    <lineage>
        <taxon>Eukaryota</taxon>
        <taxon>Viridiplantae</taxon>
        <taxon>Streptophyta</taxon>
        <taxon>Embryophyta</taxon>
        <taxon>Tracheophyta</taxon>
        <taxon>Spermatophyta</taxon>
        <taxon>Magnoliopsida</taxon>
        <taxon>eudicotyledons</taxon>
        <taxon>Gunneridae</taxon>
        <taxon>Pentapetalae</taxon>
        <taxon>rosids</taxon>
        <taxon>malvids</taxon>
        <taxon>Myrtales</taxon>
        <taxon>Lythraceae</taxon>
        <taxon>Trapa</taxon>
    </lineage>
</organism>
<protein>
    <submittedName>
        <fullName evidence="2">Uncharacterized protein</fullName>
    </submittedName>
</protein>
<sequence length="57" mass="6477">MEHAAQELRDENSPRRNPKRSMDRTGRLSAGLLRGLVRRSSMGLYSKGFRFEGGGRQ</sequence>
<gene>
    <name evidence="2" type="ORF">SAY87_015862</name>
</gene>
<reference evidence="2 3" key="1">
    <citation type="journal article" date="2023" name="Hortic Res">
        <title>Pangenome of water caltrop reveals structural variations and asymmetric subgenome divergence after allopolyploidization.</title>
        <authorList>
            <person name="Zhang X."/>
            <person name="Chen Y."/>
            <person name="Wang L."/>
            <person name="Yuan Y."/>
            <person name="Fang M."/>
            <person name="Shi L."/>
            <person name="Lu R."/>
            <person name="Comes H.P."/>
            <person name="Ma Y."/>
            <person name="Chen Y."/>
            <person name="Huang G."/>
            <person name="Zhou Y."/>
            <person name="Zheng Z."/>
            <person name="Qiu Y."/>
        </authorList>
    </citation>
    <scope>NUCLEOTIDE SEQUENCE [LARGE SCALE GENOMIC DNA]</scope>
    <source>
        <tissue evidence="2">Roots</tissue>
    </source>
</reference>